<dbReference type="Proteomes" id="UP001150569">
    <property type="component" value="Unassembled WGS sequence"/>
</dbReference>
<evidence type="ECO:0000313" key="5">
    <source>
        <dbReference type="Proteomes" id="UP001150569"/>
    </source>
</evidence>
<dbReference type="AlphaFoldDB" id="A0A9W8DJW7"/>
<dbReference type="GO" id="GO:0051879">
    <property type="term" value="F:Hsp90 protein binding"/>
    <property type="evidence" value="ECO:0007669"/>
    <property type="project" value="InterPro"/>
</dbReference>
<comment type="similarity">
    <text evidence="1">Belongs to the p23/wos2 family.</text>
</comment>
<dbReference type="Gene3D" id="2.60.40.790">
    <property type="match status" value="1"/>
</dbReference>
<dbReference type="CDD" id="cd06465">
    <property type="entry name" value="p23_hB-ind1_like"/>
    <property type="match status" value="1"/>
</dbReference>
<proteinExistence type="inferred from homology"/>
<feature type="domain" description="CS" evidence="3">
    <location>
        <begin position="12"/>
        <end position="99"/>
    </location>
</feature>
<keyword evidence="5" id="KW-1185">Reference proteome</keyword>
<dbReference type="PROSITE" id="PS51203">
    <property type="entry name" value="CS"/>
    <property type="match status" value="1"/>
</dbReference>
<dbReference type="SUPFAM" id="SSF49764">
    <property type="entry name" value="HSP20-like chaperones"/>
    <property type="match status" value="1"/>
</dbReference>
<protein>
    <submittedName>
        <fullName evidence="4">P23 chaperone protein wos2</fullName>
    </submittedName>
</protein>
<gene>
    <name evidence="4" type="primary">wos2_1</name>
    <name evidence="4" type="ORF">IWQ60_010243</name>
</gene>
<dbReference type="GO" id="GO:0005829">
    <property type="term" value="C:cytosol"/>
    <property type="evidence" value="ECO:0007669"/>
    <property type="project" value="TreeGrafter"/>
</dbReference>
<dbReference type="InterPro" id="IPR045250">
    <property type="entry name" value="p23-like"/>
</dbReference>
<evidence type="ECO:0000259" key="3">
    <source>
        <dbReference type="PROSITE" id="PS51203"/>
    </source>
</evidence>
<evidence type="ECO:0000256" key="1">
    <source>
        <dbReference type="ARBA" id="ARBA00025733"/>
    </source>
</evidence>
<feature type="compositionally biased region" description="Gly residues" evidence="2">
    <location>
        <begin position="145"/>
        <end position="157"/>
    </location>
</feature>
<evidence type="ECO:0000256" key="2">
    <source>
        <dbReference type="SAM" id="MobiDB-lite"/>
    </source>
</evidence>
<sequence>MQPGEASSFRLSLYPEVLWAQRTDVIYLTINVSDITVKTLDIQADRIKFEGTQGDKTYAFDLELFDKLNPEESKKAVSARAIRLILAKAEDKEYWPRLQKDKKKPHFLKTDFDLWKDEDEEDEEPAGAAGGGMPDFGGMDFSSLGGMGGMGGMGGGMPDLSSLAGMGGMGDDDDEGSDGEDTEEMSAETKA</sequence>
<comment type="caution">
    <text evidence="4">The sequence shown here is derived from an EMBL/GenBank/DDBJ whole genome shotgun (WGS) entry which is preliminary data.</text>
</comment>
<name>A0A9W8DJW7_9FUNG</name>
<evidence type="ECO:0000313" key="4">
    <source>
        <dbReference type="EMBL" id="KAJ1911215.1"/>
    </source>
</evidence>
<dbReference type="GO" id="GO:0051131">
    <property type="term" value="P:chaperone-mediated protein complex assembly"/>
    <property type="evidence" value="ECO:0007669"/>
    <property type="project" value="TreeGrafter"/>
</dbReference>
<dbReference type="EMBL" id="JANBPT010000955">
    <property type="protein sequence ID" value="KAJ1911215.1"/>
    <property type="molecule type" value="Genomic_DNA"/>
</dbReference>
<dbReference type="GO" id="GO:0006457">
    <property type="term" value="P:protein folding"/>
    <property type="evidence" value="ECO:0007669"/>
    <property type="project" value="TreeGrafter"/>
</dbReference>
<dbReference type="PANTHER" id="PTHR22932">
    <property type="entry name" value="TELOMERASE-BINDING PROTEIN P23 HSP90 CO-CHAPERONE"/>
    <property type="match status" value="1"/>
</dbReference>
<dbReference type="GO" id="GO:0005634">
    <property type="term" value="C:nucleus"/>
    <property type="evidence" value="ECO:0007669"/>
    <property type="project" value="TreeGrafter"/>
</dbReference>
<dbReference type="GO" id="GO:0051087">
    <property type="term" value="F:protein-folding chaperone binding"/>
    <property type="evidence" value="ECO:0007669"/>
    <property type="project" value="TreeGrafter"/>
</dbReference>
<organism evidence="4 5">
    <name type="scientific">Tieghemiomyces parasiticus</name>
    <dbReference type="NCBI Taxonomy" id="78921"/>
    <lineage>
        <taxon>Eukaryota</taxon>
        <taxon>Fungi</taxon>
        <taxon>Fungi incertae sedis</taxon>
        <taxon>Zoopagomycota</taxon>
        <taxon>Kickxellomycotina</taxon>
        <taxon>Dimargaritomycetes</taxon>
        <taxon>Dimargaritales</taxon>
        <taxon>Dimargaritaceae</taxon>
        <taxon>Tieghemiomyces</taxon>
    </lineage>
</organism>
<dbReference type="OrthoDB" id="1564555at2759"/>
<feature type="compositionally biased region" description="Acidic residues" evidence="2">
    <location>
        <begin position="116"/>
        <end position="125"/>
    </location>
</feature>
<dbReference type="Pfam" id="PF04969">
    <property type="entry name" value="CS"/>
    <property type="match status" value="1"/>
</dbReference>
<feature type="compositionally biased region" description="Acidic residues" evidence="2">
    <location>
        <begin position="170"/>
        <end position="191"/>
    </location>
</feature>
<dbReference type="FunFam" id="2.60.40.790:FF:000013">
    <property type="entry name" value="Very-long-chain (3R)-3-hydroxyacyl-CoA dehydratase"/>
    <property type="match status" value="1"/>
</dbReference>
<dbReference type="InterPro" id="IPR007052">
    <property type="entry name" value="CS_dom"/>
</dbReference>
<feature type="region of interest" description="Disordered" evidence="2">
    <location>
        <begin position="115"/>
        <end position="191"/>
    </location>
</feature>
<accession>A0A9W8DJW7</accession>
<reference evidence="4" key="1">
    <citation type="submission" date="2022-07" db="EMBL/GenBank/DDBJ databases">
        <title>Phylogenomic reconstructions and comparative analyses of Kickxellomycotina fungi.</title>
        <authorList>
            <person name="Reynolds N.K."/>
            <person name="Stajich J.E."/>
            <person name="Barry K."/>
            <person name="Grigoriev I.V."/>
            <person name="Crous P."/>
            <person name="Smith M.E."/>
        </authorList>
    </citation>
    <scope>NUCLEOTIDE SEQUENCE</scope>
    <source>
        <strain evidence="4">RSA 861</strain>
    </source>
</reference>
<dbReference type="PANTHER" id="PTHR22932:SF1">
    <property type="entry name" value="CO-CHAPERONE PROTEIN DAF-41"/>
    <property type="match status" value="1"/>
</dbReference>
<dbReference type="InterPro" id="IPR008978">
    <property type="entry name" value="HSP20-like_chaperone"/>
</dbReference>